<dbReference type="EMBL" id="WVTD01000002">
    <property type="protein sequence ID" value="MYL96966.1"/>
    <property type="molecule type" value="Genomic_DNA"/>
</dbReference>
<organism evidence="5 6">
    <name type="scientific">Novosphingobium silvae</name>
    <dbReference type="NCBI Taxonomy" id="2692619"/>
    <lineage>
        <taxon>Bacteria</taxon>
        <taxon>Pseudomonadati</taxon>
        <taxon>Pseudomonadota</taxon>
        <taxon>Alphaproteobacteria</taxon>
        <taxon>Sphingomonadales</taxon>
        <taxon>Sphingomonadaceae</taxon>
        <taxon>Novosphingobium</taxon>
    </lineage>
</organism>
<protein>
    <submittedName>
        <fullName evidence="5">Pyridoxal-dependent decarboxylase, exosortase A system-associated</fullName>
    </submittedName>
</protein>
<dbReference type="PANTHER" id="PTHR43727:SF2">
    <property type="entry name" value="GROUP IV DECARBOXYLASE"/>
    <property type="match status" value="1"/>
</dbReference>
<dbReference type="SUPFAM" id="SSF50621">
    <property type="entry name" value="Alanine racemase C-terminal domain-like"/>
    <property type="match status" value="1"/>
</dbReference>
<evidence type="ECO:0000256" key="3">
    <source>
        <dbReference type="PIRSR" id="PIRSR600183-50"/>
    </source>
</evidence>
<feature type="domain" description="Orn/DAP/Arg decarboxylase 2 N-terminal" evidence="4">
    <location>
        <begin position="43"/>
        <end position="290"/>
    </location>
</feature>
<sequence>MKALGPIPSGFGAVDGVLELGGSPVTRWVEEAGSTPLFLYSADHIRRRVAELRSALPVRIALHYAVKANPFPPLLELMRGLVDGFDIASGGELEIVRGAGLSLAQVSFAGPGKRDSELQAAIEAGVTLNLESEGEAARAIAIAERVGVRPRLAIRVNPSFDLKGSGMKMGGGAKPFGIDAERVPALVRTVIDSGAQWRGFHIFAGSQALDAEAVADTQAQALALAAELAQQSGVPLPHCNLGGGLGIPYFPGDTPIDLPLVGERLAAQMAALPDVLRDTEFCIELGRYLVGEAGVYLARIVDRKVSHGEVFLVTDGGLHHQLAASGNFGTVVRRNYPSAIATRFGAPVAEEATIVGCLCTPLDRLADKGGFPRADAGDLVAVFCAGAYGASASPSSFLGQGPAVEMLV</sequence>
<name>A0A7X4K5I0_9SPHN</name>
<dbReference type="InterPro" id="IPR029066">
    <property type="entry name" value="PLP-binding_barrel"/>
</dbReference>
<comment type="caution">
    <text evidence="5">The sequence shown here is derived from an EMBL/GenBank/DDBJ whole genome shotgun (WGS) entry which is preliminary data.</text>
</comment>
<dbReference type="GO" id="GO:0008836">
    <property type="term" value="F:diaminopimelate decarboxylase activity"/>
    <property type="evidence" value="ECO:0007669"/>
    <property type="project" value="TreeGrafter"/>
</dbReference>
<dbReference type="AlphaFoldDB" id="A0A7X4K5I0"/>
<gene>
    <name evidence="5" type="ORF">GR702_04145</name>
</gene>
<dbReference type="NCBIfam" id="TIGR03099">
    <property type="entry name" value="dCO2ase_PEP1"/>
    <property type="match status" value="1"/>
</dbReference>
<dbReference type="RefSeq" id="WP_160984700.1">
    <property type="nucleotide sequence ID" value="NZ_WVTD01000002.1"/>
</dbReference>
<evidence type="ECO:0000313" key="5">
    <source>
        <dbReference type="EMBL" id="MYL96966.1"/>
    </source>
</evidence>
<dbReference type="PRINTS" id="PR01182">
    <property type="entry name" value="ORNDCRBXLASE"/>
</dbReference>
<comment type="cofactor">
    <cofactor evidence="1 3">
        <name>pyridoxal 5'-phosphate</name>
        <dbReference type="ChEBI" id="CHEBI:597326"/>
    </cofactor>
</comment>
<dbReference type="Pfam" id="PF02784">
    <property type="entry name" value="Orn_Arg_deC_N"/>
    <property type="match status" value="1"/>
</dbReference>
<keyword evidence="6" id="KW-1185">Reference proteome</keyword>
<accession>A0A7X4K5I0</accession>
<reference evidence="5 6" key="1">
    <citation type="submission" date="2019-12" db="EMBL/GenBank/DDBJ databases">
        <authorList>
            <person name="Feng G."/>
            <person name="Zhu H."/>
        </authorList>
    </citation>
    <scope>NUCLEOTIDE SEQUENCE [LARGE SCALE GENOMIC DNA]</scope>
    <source>
        <strain evidence="5 6">FGD1</strain>
    </source>
</reference>
<dbReference type="Gene3D" id="2.40.37.10">
    <property type="entry name" value="Lyase, Ornithine Decarboxylase, Chain A, domain 1"/>
    <property type="match status" value="1"/>
</dbReference>
<dbReference type="InterPro" id="IPR022644">
    <property type="entry name" value="De-COase2_N"/>
</dbReference>
<dbReference type="GO" id="GO:0009089">
    <property type="term" value="P:lysine biosynthetic process via diaminopimelate"/>
    <property type="evidence" value="ECO:0007669"/>
    <property type="project" value="TreeGrafter"/>
</dbReference>
<dbReference type="Gene3D" id="3.20.20.10">
    <property type="entry name" value="Alanine racemase"/>
    <property type="match status" value="1"/>
</dbReference>
<dbReference type="PANTHER" id="PTHR43727">
    <property type="entry name" value="DIAMINOPIMELATE DECARBOXYLASE"/>
    <property type="match status" value="1"/>
</dbReference>
<proteinExistence type="predicted"/>
<dbReference type="InterPro" id="IPR009006">
    <property type="entry name" value="Ala_racemase/Decarboxylase_C"/>
</dbReference>
<feature type="modified residue" description="N6-(pyridoxal phosphate)lysine" evidence="3">
    <location>
        <position position="67"/>
    </location>
</feature>
<dbReference type="InterPro" id="IPR002433">
    <property type="entry name" value="Orn_de-COase"/>
</dbReference>
<evidence type="ECO:0000313" key="6">
    <source>
        <dbReference type="Proteomes" id="UP000465810"/>
    </source>
</evidence>
<evidence type="ECO:0000256" key="2">
    <source>
        <dbReference type="ARBA" id="ARBA00022898"/>
    </source>
</evidence>
<dbReference type="PRINTS" id="PR01179">
    <property type="entry name" value="ODADCRBXLASE"/>
</dbReference>
<feature type="active site" description="Proton donor" evidence="3">
    <location>
        <position position="359"/>
    </location>
</feature>
<keyword evidence="2 3" id="KW-0663">Pyridoxal phosphate</keyword>
<dbReference type="GO" id="GO:0006596">
    <property type="term" value="P:polyamine biosynthetic process"/>
    <property type="evidence" value="ECO:0007669"/>
    <property type="project" value="InterPro"/>
</dbReference>
<dbReference type="InterPro" id="IPR017530">
    <property type="entry name" value="DCO2ase_PEP1"/>
</dbReference>
<dbReference type="InterPro" id="IPR000183">
    <property type="entry name" value="Orn/DAP/Arg_de-COase"/>
</dbReference>
<evidence type="ECO:0000259" key="4">
    <source>
        <dbReference type="Pfam" id="PF02784"/>
    </source>
</evidence>
<evidence type="ECO:0000256" key="1">
    <source>
        <dbReference type="ARBA" id="ARBA00001933"/>
    </source>
</evidence>
<dbReference type="SUPFAM" id="SSF51419">
    <property type="entry name" value="PLP-binding barrel"/>
    <property type="match status" value="1"/>
</dbReference>
<dbReference type="Proteomes" id="UP000465810">
    <property type="component" value="Unassembled WGS sequence"/>
</dbReference>